<dbReference type="Gene3D" id="2.160.20.10">
    <property type="entry name" value="Single-stranded right-handed beta-helix, Pectin lyase-like"/>
    <property type="match status" value="1"/>
</dbReference>
<reference evidence="1 2" key="1">
    <citation type="submission" date="2019-02" db="EMBL/GenBank/DDBJ databases">
        <title>Deep-cultivation of Planctomycetes and their phenomic and genomic characterization uncovers novel biology.</title>
        <authorList>
            <person name="Wiegand S."/>
            <person name="Jogler M."/>
            <person name="Boedeker C."/>
            <person name="Pinto D."/>
            <person name="Vollmers J."/>
            <person name="Rivas-Marin E."/>
            <person name="Kohn T."/>
            <person name="Peeters S.H."/>
            <person name="Heuer A."/>
            <person name="Rast P."/>
            <person name="Oberbeckmann S."/>
            <person name="Bunk B."/>
            <person name="Jeske O."/>
            <person name="Meyerdierks A."/>
            <person name="Storesund J.E."/>
            <person name="Kallscheuer N."/>
            <person name="Luecker S."/>
            <person name="Lage O.M."/>
            <person name="Pohl T."/>
            <person name="Merkel B.J."/>
            <person name="Hornburger P."/>
            <person name="Mueller R.-W."/>
            <person name="Bruemmer F."/>
            <person name="Labrenz M."/>
            <person name="Spormann A.M."/>
            <person name="Op den Camp H."/>
            <person name="Overmann J."/>
            <person name="Amann R."/>
            <person name="Jetten M.S.M."/>
            <person name="Mascher T."/>
            <person name="Medema M.H."/>
            <person name="Devos D.P."/>
            <person name="Kaster A.-K."/>
            <person name="Ovreas L."/>
            <person name="Rohde M."/>
            <person name="Galperin M.Y."/>
            <person name="Jogler C."/>
        </authorList>
    </citation>
    <scope>NUCLEOTIDE SEQUENCE [LARGE SCALE GENOMIC DNA]</scope>
    <source>
        <strain evidence="1 2">FF011L</strain>
    </source>
</reference>
<dbReference type="InterPro" id="IPR012334">
    <property type="entry name" value="Pectin_lyas_fold"/>
</dbReference>
<sequence length="464" mass="49979">MEDRHSPTLLQAKPAVQHLSPPLTVLSGHLRSFRVFSAFSATTGSAFSRLVAMLLLVVASTYSVSALAEITPNDFEGTDAERINQAIVAAAKTGEPVVVPRINHSAEGDRAVWLLDSAILVRENTYLELRNCHIKLSDRSRDNMIRSANCGMGITDIKPINNVTIIGKGFVTLEGADNPRSTGDSAKVLGERTYGTDAGVAGESQTGDWRNIGILLAYVEHFRIENLFLKNAHGWTISLERCAHGVVRDLQFAATESNLVNGKRVVFLNQDGLDLRQGCHDIDISNISGYSGDDLIALTNIVNDKQVAGSAESMMVSKPNNRGNGLDDIRNITIRNVRGHTAGGHHIVRLLNARGLKIYDVILDGLIDTSTGRNPKAAVKIGDANPVWGGVTPLGDTYHIFISNIISRARHTILIGGSLSESSISNVLKYGAAGEPITYQSGPEYVRNVSISNAQTMKISSPAP</sequence>
<dbReference type="SUPFAM" id="SSF51126">
    <property type="entry name" value="Pectin lyase-like"/>
    <property type="match status" value="1"/>
</dbReference>
<protein>
    <recommendedName>
        <fullName evidence="3">Endo-polygalacturonase</fullName>
    </recommendedName>
</protein>
<evidence type="ECO:0008006" key="3">
    <source>
        <dbReference type="Google" id="ProtNLM"/>
    </source>
</evidence>
<evidence type="ECO:0000313" key="2">
    <source>
        <dbReference type="Proteomes" id="UP000320672"/>
    </source>
</evidence>
<organism evidence="1 2">
    <name type="scientific">Roseimaritima multifibrata</name>
    <dbReference type="NCBI Taxonomy" id="1930274"/>
    <lineage>
        <taxon>Bacteria</taxon>
        <taxon>Pseudomonadati</taxon>
        <taxon>Planctomycetota</taxon>
        <taxon>Planctomycetia</taxon>
        <taxon>Pirellulales</taxon>
        <taxon>Pirellulaceae</taxon>
        <taxon>Roseimaritima</taxon>
    </lineage>
</organism>
<gene>
    <name evidence="1" type="ORF">FF011L_33110</name>
</gene>
<name>A0A517MI26_9BACT</name>
<accession>A0A517MI26</accession>
<dbReference type="AlphaFoldDB" id="A0A517MI26"/>
<dbReference type="EMBL" id="CP036262">
    <property type="protein sequence ID" value="QDS94532.1"/>
    <property type="molecule type" value="Genomic_DNA"/>
</dbReference>
<dbReference type="InterPro" id="IPR011050">
    <property type="entry name" value="Pectin_lyase_fold/virulence"/>
</dbReference>
<dbReference type="KEGG" id="rml:FF011L_33110"/>
<proteinExistence type="predicted"/>
<evidence type="ECO:0000313" key="1">
    <source>
        <dbReference type="EMBL" id="QDS94532.1"/>
    </source>
</evidence>
<dbReference type="Proteomes" id="UP000320672">
    <property type="component" value="Chromosome"/>
</dbReference>
<keyword evidence="2" id="KW-1185">Reference proteome</keyword>